<dbReference type="InterPro" id="IPR032698">
    <property type="entry name" value="SirB1_N"/>
</dbReference>
<dbReference type="PANTHER" id="PTHR31350:SF30">
    <property type="entry name" value="TRANSGLUTAMINASE FAMILY PROTEIN"/>
    <property type="match status" value="1"/>
</dbReference>
<dbReference type="EMBL" id="JABFUD020000004">
    <property type="protein sequence ID" value="KAI5080879.1"/>
    <property type="molecule type" value="Genomic_DNA"/>
</dbReference>
<sequence length="581" mass="65737">MMKLFTRKLERSNHRVMVIEEDKLWLWLKLHEQQLFSPWRMKLACFAKLYGRPRIQFPADARNGSFCITLLIHLHSFEGIPCPQSNFGLTGKPRVCARRGILIIVKYPFTFISGRCPSIDFLRLGDILTTSLFKMVAMALNSCLGKEPFFIATLFQRQTVFRSRLPRINVQELTNKPNSFTHFKVFCVNGQGNAIASNMTKKEEVLKRARLDFSEEVAFKKQDQEISVVKALLLISAEDEAFVSLNREKDRLAAHTEGRNFPVSQTDSCGDGVDGFLIAGRTMPLWLARFDFLAKEVEDLLISKGSSLKPVEVFEAVGTVLFKIQGFKRAVADLDTKSFYLHFVLTLGSGSGMLLCIIYMEVCRRLGVSIRGAEVGDDLLMWPLIENLQECFEHYDGDRSWFLELLAFYHPSHLFGSNFGPSTHGSLASPILKFASNKEIVGMVLSKLKNLHWKDACKARPGYALTDPLHPLALEKGNSVDNNELAVGALLRPRNLSLAVMASERLRLLHPHSWALMRDHGLLLYHSRRYGEAVQELSICAALAPTVERQMLEHFVEKLHLLHIESSWSSWKSPNAPSTLA</sequence>
<evidence type="ECO:0000259" key="1">
    <source>
        <dbReference type="Pfam" id="PF13369"/>
    </source>
</evidence>
<dbReference type="Pfam" id="PF13369">
    <property type="entry name" value="Transglut_core2"/>
    <property type="match status" value="1"/>
</dbReference>
<name>A0A9D4V6W0_ADICA</name>
<evidence type="ECO:0000313" key="2">
    <source>
        <dbReference type="EMBL" id="KAI5080879.1"/>
    </source>
</evidence>
<gene>
    <name evidence="2" type="ORF">GOP47_0004062</name>
</gene>
<keyword evidence="3" id="KW-1185">Reference proteome</keyword>
<protein>
    <recommendedName>
        <fullName evidence="1">Protein SirB1 N-terminal domain-containing protein</fullName>
    </recommendedName>
</protein>
<dbReference type="Pfam" id="PF13371">
    <property type="entry name" value="TPR_9"/>
    <property type="match status" value="1"/>
</dbReference>
<evidence type="ECO:0000313" key="3">
    <source>
        <dbReference type="Proteomes" id="UP000886520"/>
    </source>
</evidence>
<organism evidence="2 3">
    <name type="scientific">Adiantum capillus-veneris</name>
    <name type="common">Maidenhair fern</name>
    <dbReference type="NCBI Taxonomy" id="13818"/>
    <lineage>
        <taxon>Eukaryota</taxon>
        <taxon>Viridiplantae</taxon>
        <taxon>Streptophyta</taxon>
        <taxon>Embryophyta</taxon>
        <taxon>Tracheophyta</taxon>
        <taxon>Polypodiopsida</taxon>
        <taxon>Polypodiidae</taxon>
        <taxon>Polypodiales</taxon>
        <taxon>Pteridineae</taxon>
        <taxon>Pteridaceae</taxon>
        <taxon>Vittarioideae</taxon>
        <taxon>Adiantum</taxon>
    </lineage>
</organism>
<dbReference type="AlphaFoldDB" id="A0A9D4V6W0"/>
<comment type="caution">
    <text evidence="2">The sequence shown here is derived from an EMBL/GenBank/DDBJ whole genome shotgun (WGS) entry which is preliminary data.</text>
</comment>
<feature type="domain" description="Protein SirB1 N-terminal" evidence="1">
    <location>
        <begin position="288"/>
        <end position="385"/>
    </location>
</feature>
<dbReference type="Proteomes" id="UP000886520">
    <property type="component" value="Chromosome 4"/>
</dbReference>
<accession>A0A9D4V6W0</accession>
<proteinExistence type="predicted"/>
<dbReference type="PANTHER" id="PTHR31350">
    <property type="entry name" value="SI:DKEY-261L7.2"/>
    <property type="match status" value="1"/>
</dbReference>
<reference evidence="2" key="1">
    <citation type="submission" date="2021-01" db="EMBL/GenBank/DDBJ databases">
        <title>Adiantum capillus-veneris genome.</title>
        <authorList>
            <person name="Fang Y."/>
            <person name="Liao Q."/>
        </authorList>
    </citation>
    <scope>NUCLEOTIDE SEQUENCE</scope>
    <source>
        <strain evidence="2">H3</strain>
        <tissue evidence="2">Leaf</tissue>
    </source>
</reference>
<dbReference type="OrthoDB" id="28868at2759"/>